<sequence>MIRFSLHRFRLEKLKERKEASFSWCESRSTVFAESENPKTLENGNGNCEKRIEIWRKNERREMHRRRGADLRGQFGPPKRIEEERIELMDDETRALQIYNAMRIWTCAEEVSILELRAT</sequence>
<keyword evidence="2" id="KW-1185">Reference proteome</keyword>
<organism evidence="1 2">
    <name type="scientific">Phaseolus coccineus</name>
    <name type="common">Scarlet runner bean</name>
    <name type="synonym">Phaseolus multiflorus</name>
    <dbReference type="NCBI Taxonomy" id="3886"/>
    <lineage>
        <taxon>Eukaryota</taxon>
        <taxon>Viridiplantae</taxon>
        <taxon>Streptophyta</taxon>
        <taxon>Embryophyta</taxon>
        <taxon>Tracheophyta</taxon>
        <taxon>Spermatophyta</taxon>
        <taxon>Magnoliopsida</taxon>
        <taxon>eudicotyledons</taxon>
        <taxon>Gunneridae</taxon>
        <taxon>Pentapetalae</taxon>
        <taxon>rosids</taxon>
        <taxon>fabids</taxon>
        <taxon>Fabales</taxon>
        <taxon>Fabaceae</taxon>
        <taxon>Papilionoideae</taxon>
        <taxon>50 kb inversion clade</taxon>
        <taxon>NPAAA clade</taxon>
        <taxon>indigoferoid/millettioid clade</taxon>
        <taxon>Phaseoleae</taxon>
        <taxon>Phaseolus</taxon>
    </lineage>
</organism>
<evidence type="ECO:0000313" key="2">
    <source>
        <dbReference type="Proteomes" id="UP001374584"/>
    </source>
</evidence>
<dbReference type="EMBL" id="JAYMYR010000009">
    <property type="protein sequence ID" value="KAK7341473.1"/>
    <property type="molecule type" value="Genomic_DNA"/>
</dbReference>
<dbReference type="AlphaFoldDB" id="A0AAN9LWM5"/>
<gene>
    <name evidence="1" type="ORF">VNO80_24403</name>
</gene>
<name>A0AAN9LWM5_PHACN</name>
<proteinExistence type="predicted"/>
<accession>A0AAN9LWM5</accession>
<reference evidence="1 2" key="1">
    <citation type="submission" date="2024-01" db="EMBL/GenBank/DDBJ databases">
        <title>The genomes of 5 underutilized Papilionoideae crops provide insights into root nodulation and disease resistanc.</title>
        <authorList>
            <person name="Jiang F."/>
        </authorList>
    </citation>
    <scope>NUCLEOTIDE SEQUENCE [LARGE SCALE GENOMIC DNA]</scope>
    <source>
        <strain evidence="1">JINMINGXINNONG_FW02</strain>
        <tissue evidence="1">Leaves</tissue>
    </source>
</reference>
<evidence type="ECO:0000313" key="1">
    <source>
        <dbReference type="EMBL" id="KAK7341473.1"/>
    </source>
</evidence>
<protein>
    <submittedName>
        <fullName evidence="1">Uncharacterized protein</fullName>
    </submittedName>
</protein>
<comment type="caution">
    <text evidence="1">The sequence shown here is derived from an EMBL/GenBank/DDBJ whole genome shotgun (WGS) entry which is preliminary data.</text>
</comment>
<dbReference type="Proteomes" id="UP001374584">
    <property type="component" value="Unassembled WGS sequence"/>
</dbReference>